<evidence type="ECO:0000313" key="3">
    <source>
        <dbReference type="Proteomes" id="UP000004690"/>
    </source>
</evidence>
<evidence type="ECO:0000259" key="1">
    <source>
        <dbReference type="PROSITE" id="PS51352"/>
    </source>
</evidence>
<accession>I3C9I7</accession>
<dbReference type="HOGENOM" id="CLU_045952_0_0_10"/>
<dbReference type="PROSITE" id="PS51352">
    <property type="entry name" value="THIOREDOXIN_2"/>
    <property type="match status" value="1"/>
</dbReference>
<keyword evidence="3" id="KW-1185">Reference proteome</keyword>
<dbReference type="STRING" id="926559.JoomaDRAFT_3335"/>
<feature type="domain" description="Thioredoxin" evidence="1">
    <location>
        <begin position="328"/>
        <end position="471"/>
    </location>
</feature>
<dbReference type="Gene3D" id="3.40.30.10">
    <property type="entry name" value="Glutaredoxin"/>
    <property type="match status" value="1"/>
</dbReference>
<organism evidence="2 3">
    <name type="scientific">Galbibacter orientalis DSM 19592</name>
    <dbReference type="NCBI Taxonomy" id="926559"/>
    <lineage>
        <taxon>Bacteria</taxon>
        <taxon>Pseudomonadati</taxon>
        <taxon>Bacteroidota</taxon>
        <taxon>Flavobacteriia</taxon>
        <taxon>Flavobacteriales</taxon>
        <taxon>Flavobacteriaceae</taxon>
        <taxon>Galbibacter</taxon>
    </lineage>
</organism>
<dbReference type="InterPro" id="IPR013766">
    <property type="entry name" value="Thioredoxin_domain"/>
</dbReference>
<reference evidence="2 3" key="1">
    <citation type="submission" date="2012-02" db="EMBL/GenBank/DDBJ databases">
        <title>Improved High-Quality Draft genome of Joostella marina DSM 19592.</title>
        <authorList>
            <consortium name="US DOE Joint Genome Institute (JGI-PGF)"/>
            <person name="Lucas S."/>
            <person name="Copeland A."/>
            <person name="Lapidus A."/>
            <person name="Bruce D."/>
            <person name="Goodwin L."/>
            <person name="Pitluck S."/>
            <person name="Peters L."/>
            <person name="Chertkov O."/>
            <person name="Ovchinnikova G."/>
            <person name="Kyrpides N."/>
            <person name="Mavromatis K."/>
            <person name="Detter J.C."/>
            <person name="Han C."/>
            <person name="Land M."/>
            <person name="Hauser L."/>
            <person name="Markowitz V."/>
            <person name="Cheng J.-F."/>
            <person name="Hugenholtz P."/>
            <person name="Woyke T."/>
            <person name="Wu D."/>
            <person name="Tindall B."/>
            <person name="Brambilla E."/>
            <person name="Klenk H.-P."/>
            <person name="Eisen J.A."/>
        </authorList>
    </citation>
    <scope>NUCLEOTIDE SEQUENCE [LARGE SCALE GENOMIC DNA]</scope>
    <source>
        <strain evidence="2 3">DSM 19592</strain>
    </source>
</reference>
<dbReference type="SUPFAM" id="SSF52833">
    <property type="entry name" value="Thioredoxin-like"/>
    <property type="match status" value="1"/>
</dbReference>
<dbReference type="OrthoDB" id="1146847at2"/>
<dbReference type="RefSeq" id="WP_008614464.1">
    <property type="nucleotide sequence ID" value="NZ_JH651379.1"/>
</dbReference>
<dbReference type="AlphaFoldDB" id="I3C9I7"/>
<name>I3C9I7_9FLAO</name>
<dbReference type="PROSITE" id="PS51257">
    <property type="entry name" value="PROKAR_LIPOPROTEIN"/>
    <property type="match status" value="1"/>
</dbReference>
<dbReference type="Proteomes" id="UP000004690">
    <property type="component" value="Unassembled WGS sequence"/>
</dbReference>
<dbReference type="EMBL" id="JH651379">
    <property type="protein sequence ID" value="EIJ40280.1"/>
    <property type="molecule type" value="Genomic_DNA"/>
</dbReference>
<dbReference type="InterPro" id="IPR036249">
    <property type="entry name" value="Thioredoxin-like_sf"/>
</dbReference>
<evidence type="ECO:0000313" key="2">
    <source>
        <dbReference type="EMBL" id="EIJ40280.1"/>
    </source>
</evidence>
<sequence length="471" mass="55196">MKYSFLALIIALTYSCSESPTKTYFGGEVVNPNSDYVYLYYDNNVIDSSKIDQSNRFSFKLDNAKDGLYHFDHNEYQYIILEKGDSLLMRLNTLDFDESLVYSGMGSEKNNFLIDMFLIYEDEEKAVNKYSELSPEEFLTKIDSLKSMKETLLNDINTKDPLSPIAKHIAQGAVNYRYFTDMEEYPFINKRRNGLTKIANLPANFYSFRKEVDYNDTLLMYYKPYFNYLVIHFNNLAYNYCKNECNGDLNYIERSLHYSTHKLQLIDSVVTKNKTIRDNLTRNVAFSFLLGRHSRAHNEEFMDAFHKYAGKNQHEEEINNFYQNVQNLQKGLTLPPIHLVDIKGNKVTIDSMSYKKNTVFYFWNYHQRDHQANVLTRIERLKKDYPNYNYVGINVNEDRSEWLQNLASISKLGDTLEQYQTDNIDELLGSLVIKSLNKIIIVDNKGKIIDGFGDIYHRKSLETSLSDSMKK</sequence>
<gene>
    <name evidence="2" type="ORF">JoomaDRAFT_3335</name>
</gene>
<proteinExistence type="predicted"/>
<protein>
    <recommendedName>
        <fullName evidence="1">Thioredoxin domain-containing protein</fullName>
    </recommendedName>
</protein>
<dbReference type="eggNOG" id="COG1225">
    <property type="taxonomic scope" value="Bacteria"/>
</dbReference>